<evidence type="ECO:0000313" key="2">
    <source>
        <dbReference type="Proteomes" id="UP000549394"/>
    </source>
</evidence>
<accession>A0A7I8VB32</accession>
<proteinExistence type="predicted"/>
<dbReference type="Proteomes" id="UP000549394">
    <property type="component" value="Unassembled WGS sequence"/>
</dbReference>
<organism evidence="1 2">
    <name type="scientific">Dimorphilus gyrociliatus</name>
    <dbReference type="NCBI Taxonomy" id="2664684"/>
    <lineage>
        <taxon>Eukaryota</taxon>
        <taxon>Metazoa</taxon>
        <taxon>Spiralia</taxon>
        <taxon>Lophotrochozoa</taxon>
        <taxon>Annelida</taxon>
        <taxon>Polychaeta</taxon>
        <taxon>Polychaeta incertae sedis</taxon>
        <taxon>Dinophilidae</taxon>
        <taxon>Dimorphilus</taxon>
    </lineage>
</organism>
<comment type="caution">
    <text evidence="1">The sequence shown here is derived from an EMBL/GenBank/DDBJ whole genome shotgun (WGS) entry which is preliminary data.</text>
</comment>
<name>A0A7I8VB32_9ANNE</name>
<dbReference type="EMBL" id="CAJFCJ010000002">
    <property type="protein sequence ID" value="CAD5112535.1"/>
    <property type="molecule type" value="Genomic_DNA"/>
</dbReference>
<gene>
    <name evidence="1" type="ORF">DGYR_LOCUS1663</name>
</gene>
<keyword evidence="2" id="KW-1185">Reference proteome</keyword>
<reference evidence="1 2" key="1">
    <citation type="submission" date="2020-08" db="EMBL/GenBank/DDBJ databases">
        <authorList>
            <person name="Hejnol A."/>
        </authorList>
    </citation>
    <scope>NUCLEOTIDE SEQUENCE [LARGE SCALE GENOMIC DNA]</scope>
</reference>
<evidence type="ECO:0000313" key="1">
    <source>
        <dbReference type="EMBL" id="CAD5112535.1"/>
    </source>
</evidence>
<sequence length="67" mass="6975">MSETPDVIGNLPNAKEIQANSKRSSFGAEKKMSVCLTMGNEGKTVEKGAHIGKSIAVFTSGGDAQGY</sequence>
<dbReference type="AlphaFoldDB" id="A0A7I8VB32"/>
<protein>
    <submittedName>
        <fullName evidence="1">Uncharacterized protein</fullName>
    </submittedName>
</protein>